<organism evidence="2 3">
    <name type="scientific">Pseudanabaena yagii GIHE-NHR1</name>
    <dbReference type="NCBI Taxonomy" id="2722753"/>
    <lineage>
        <taxon>Bacteria</taxon>
        <taxon>Bacillati</taxon>
        <taxon>Cyanobacteriota</taxon>
        <taxon>Cyanophyceae</taxon>
        <taxon>Pseudanabaenales</taxon>
        <taxon>Pseudanabaenaceae</taxon>
        <taxon>Pseudanabaena</taxon>
        <taxon>Pseudanabaena yagii</taxon>
    </lineage>
</organism>
<proteinExistence type="predicted"/>
<keyword evidence="3" id="KW-1185">Reference proteome</keyword>
<keyword evidence="1" id="KW-0472">Membrane</keyword>
<protein>
    <submittedName>
        <fullName evidence="2">Uncharacterized protein</fullName>
    </submittedName>
</protein>
<dbReference type="EMBL" id="JAAVJL010000001">
    <property type="protein sequence ID" value="NMF59548.1"/>
    <property type="molecule type" value="Genomic_DNA"/>
</dbReference>
<name>A0ABX1LWB3_9CYAN</name>
<evidence type="ECO:0000313" key="2">
    <source>
        <dbReference type="EMBL" id="NMF59548.1"/>
    </source>
</evidence>
<dbReference type="Proteomes" id="UP000738376">
    <property type="component" value="Unassembled WGS sequence"/>
</dbReference>
<sequence>MMRQFPIILIPPEVQRIAQSKPQAPEFNIEIPSVPAFRQPKPIHIQEALGLTCGLVVVVAIVTLISKILGLVLLIVGTVVIILRIRYQFQTYKKRYKKHQDTLQHYLAKFEAYSHQEIKYQRELAIAHAPDRIMQFRHQQYRDYFAKVSTSGDAIAIKESTNPFGKNQPTDEQAIEGVIYYFGITLQQYVTGTLYQGVKLFIPSIDYDWSPALVYIDPVLNLHIAIEISVPSDNAAIIMRDDLAERFLVDSGWIIIKFAQEQILQSSTECCKEFAKLLDRLSFDDNVLPKFADTPDLLVVKR</sequence>
<feature type="transmembrane region" description="Helical" evidence="1">
    <location>
        <begin position="71"/>
        <end position="89"/>
    </location>
</feature>
<comment type="caution">
    <text evidence="2">The sequence shown here is derived from an EMBL/GenBank/DDBJ whole genome shotgun (WGS) entry which is preliminary data.</text>
</comment>
<reference evidence="2 3" key="1">
    <citation type="submission" date="2020-03" db="EMBL/GenBank/DDBJ databases">
        <title>Draft Genome Sequence of 2-Methylisoborneol Producing Pseudanabaena yagii Strain GIHE-NHR1 Isolated from North Han River in South Korea.</title>
        <authorList>
            <person name="Jeong J."/>
        </authorList>
    </citation>
    <scope>NUCLEOTIDE SEQUENCE [LARGE SCALE GENOMIC DNA]</scope>
    <source>
        <strain evidence="2 3">GIHE-NHR1</strain>
    </source>
</reference>
<evidence type="ECO:0000313" key="3">
    <source>
        <dbReference type="Proteomes" id="UP000738376"/>
    </source>
</evidence>
<feature type="transmembrane region" description="Helical" evidence="1">
    <location>
        <begin position="48"/>
        <end position="65"/>
    </location>
</feature>
<keyword evidence="1" id="KW-0812">Transmembrane</keyword>
<keyword evidence="1" id="KW-1133">Transmembrane helix</keyword>
<evidence type="ECO:0000256" key="1">
    <source>
        <dbReference type="SAM" id="Phobius"/>
    </source>
</evidence>
<gene>
    <name evidence="2" type="ORF">HC246_16365</name>
</gene>
<dbReference type="RefSeq" id="WP_169364316.1">
    <property type="nucleotide sequence ID" value="NZ_JAAVJL010000001.1"/>
</dbReference>
<accession>A0ABX1LWB3</accession>